<name>A0A0E9V563_ANGAN</name>
<reference evidence="1" key="2">
    <citation type="journal article" date="2015" name="Fish Shellfish Immunol.">
        <title>Early steps in the European eel (Anguilla anguilla)-Vibrio vulnificus interaction in the gills: Role of the RtxA13 toxin.</title>
        <authorList>
            <person name="Callol A."/>
            <person name="Pajuelo D."/>
            <person name="Ebbesson L."/>
            <person name="Teles M."/>
            <person name="MacKenzie S."/>
            <person name="Amaro C."/>
        </authorList>
    </citation>
    <scope>NUCLEOTIDE SEQUENCE</scope>
</reference>
<organism evidence="1">
    <name type="scientific">Anguilla anguilla</name>
    <name type="common">European freshwater eel</name>
    <name type="synonym">Muraena anguilla</name>
    <dbReference type="NCBI Taxonomy" id="7936"/>
    <lineage>
        <taxon>Eukaryota</taxon>
        <taxon>Metazoa</taxon>
        <taxon>Chordata</taxon>
        <taxon>Craniata</taxon>
        <taxon>Vertebrata</taxon>
        <taxon>Euteleostomi</taxon>
        <taxon>Actinopterygii</taxon>
        <taxon>Neopterygii</taxon>
        <taxon>Teleostei</taxon>
        <taxon>Anguilliformes</taxon>
        <taxon>Anguillidae</taxon>
        <taxon>Anguilla</taxon>
    </lineage>
</organism>
<proteinExistence type="predicted"/>
<sequence>MVPDKIFCLFCCCSNVHPGLLGLQYSVHCAKCNIN</sequence>
<reference evidence="1" key="1">
    <citation type="submission" date="2014-11" db="EMBL/GenBank/DDBJ databases">
        <authorList>
            <person name="Amaro Gonzalez C."/>
        </authorList>
    </citation>
    <scope>NUCLEOTIDE SEQUENCE</scope>
</reference>
<dbReference type="AlphaFoldDB" id="A0A0E9V563"/>
<accession>A0A0E9V563</accession>
<protein>
    <submittedName>
        <fullName evidence="1">Uncharacterized protein</fullName>
    </submittedName>
</protein>
<evidence type="ECO:0000313" key="1">
    <source>
        <dbReference type="EMBL" id="JAH72373.1"/>
    </source>
</evidence>
<dbReference type="EMBL" id="GBXM01036204">
    <property type="protein sequence ID" value="JAH72373.1"/>
    <property type="molecule type" value="Transcribed_RNA"/>
</dbReference>